<keyword evidence="4" id="KW-0670">Pyruvate</keyword>
<keyword evidence="2" id="KW-0865">Zymogen</keyword>
<dbReference type="EMBL" id="SRMF01000001">
    <property type="protein sequence ID" value="TGG95167.1"/>
    <property type="molecule type" value="Genomic_DNA"/>
</dbReference>
<gene>
    <name evidence="5" type="ORF">E4656_01730</name>
</gene>
<dbReference type="OrthoDB" id="9802030at2"/>
<dbReference type="Proteomes" id="UP000297475">
    <property type="component" value="Unassembled WGS sequence"/>
</dbReference>
<evidence type="ECO:0000256" key="3">
    <source>
        <dbReference type="ARBA" id="ARBA00023239"/>
    </source>
</evidence>
<dbReference type="AlphaFoldDB" id="A0A4Z0WGS7"/>
<dbReference type="PANTHER" id="PTHR10067">
    <property type="entry name" value="PHOSPHATIDYLSERINE DECARBOXYLASE"/>
    <property type="match status" value="1"/>
</dbReference>
<dbReference type="InterPro" id="IPR003817">
    <property type="entry name" value="PS_Dcarbxylase"/>
</dbReference>
<evidence type="ECO:0000313" key="6">
    <source>
        <dbReference type="Proteomes" id="UP000297475"/>
    </source>
</evidence>
<evidence type="ECO:0000256" key="2">
    <source>
        <dbReference type="ARBA" id="ARBA00023145"/>
    </source>
</evidence>
<dbReference type="Pfam" id="PF02666">
    <property type="entry name" value="PS_Dcarbxylase"/>
    <property type="match status" value="1"/>
</dbReference>
<proteinExistence type="predicted"/>
<protein>
    <submittedName>
        <fullName evidence="5">Phosphatidylserine decarboxylase</fullName>
    </submittedName>
</protein>
<sequence>MAQHQPIVEELISLLELHPDLTEGLKESLKIADRPDAPTLEAYYSFLDNMVTLIPTARNLLASIMEFYYLIDHSTILKDSDPFQRWVVRFARDWGNFLDTPASAQKLDTLYADPSFHIEDYVVAPSGWRTFNQFFARQIRPGKRPITSLCDDSVVVSPADSVYQGSWEITEHSTITAKGIKHSVLDLLDGSPYRDAFRGGTFTHSFLNVNDYHRFHVPVAGTVKELRNISGRAVLDVTRDPDGSLGVVDGTGYQFRQQRGLLVLDSPVGLVAVLPIGMAQVSSVVMTPEEGAWLHKGQEFGYFLFGGSDIITLYQADRVRLTADIGTHYLQGQTLGTANTD</sequence>
<keyword evidence="1" id="KW-0210">Decarboxylase</keyword>
<name>A0A4Z0WGS7_9GAMM</name>
<organism evidence="5 6">
    <name type="scientific">Natronospirillum operosum</name>
    <dbReference type="NCBI Taxonomy" id="2759953"/>
    <lineage>
        <taxon>Bacteria</taxon>
        <taxon>Pseudomonadati</taxon>
        <taxon>Pseudomonadota</taxon>
        <taxon>Gammaproteobacteria</taxon>
        <taxon>Oceanospirillales</taxon>
        <taxon>Natronospirillaceae</taxon>
        <taxon>Natronospirillum</taxon>
    </lineage>
</organism>
<evidence type="ECO:0000256" key="4">
    <source>
        <dbReference type="ARBA" id="ARBA00023317"/>
    </source>
</evidence>
<evidence type="ECO:0000313" key="5">
    <source>
        <dbReference type="EMBL" id="TGG95167.1"/>
    </source>
</evidence>
<dbReference type="RefSeq" id="WP_135480616.1">
    <property type="nucleotide sequence ID" value="NZ_SRMF01000001.1"/>
</dbReference>
<dbReference type="PANTHER" id="PTHR10067:SF13">
    <property type="entry name" value="PHOSPHATIDYLSERINE DECARBOXYLASE"/>
    <property type="match status" value="1"/>
</dbReference>
<dbReference type="GO" id="GO:0008654">
    <property type="term" value="P:phospholipid biosynthetic process"/>
    <property type="evidence" value="ECO:0007669"/>
    <property type="project" value="InterPro"/>
</dbReference>
<evidence type="ECO:0000256" key="1">
    <source>
        <dbReference type="ARBA" id="ARBA00022793"/>
    </source>
</evidence>
<dbReference type="GO" id="GO:0004609">
    <property type="term" value="F:phosphatidylserine decarboxylase activity"/>
    <property type="evidence" value="ECO:0007669"/>
    <property type="project" value="InterPro"/>
</dbReference>
<reference evidence="5 6" key="1">
    <citation type="submission" date="2019-04" db="EMBL/GenBank/DDBJ databases">
        <title>Natronospirillum operosus gen. nov., sp. nov., a haloalkaliphilic satellite isolated from decaying biomass of laboratory culture of cyanobacterium Geitlerinema sp. and proposal of Natronospirillaceae fam. nov. and Saccharospirillaceae fam. nov.</title>
        <authorList>
            <person name="Kevbrin V."/>
            <person name="Boltyanskaya Y."/>
            <person name="Koziaeva V."/>
            <person name="Grouzdev D.S."/>
            <person name="Park M."/>
            <person name="Cho J."/>
        </authorList>
    </citation>
    <scope>NUCLEOTIDE SEQUENCE [LARGE SCALE GENOMIC DNA]</scope>
    <source>
        <strain evidence="5 6">G-116</strain>
    </source>
</reference>
<comment type="caution">
    <text evidence="5">The sequence shown here is derived from an EMBL/GenBank/DDBJ whole genome shotgun (WGS) entry which is preliminary data.</text>
</comment>
<keyword evidence="3" id="KW-0456">Lyase</keyword>
<accession>A0A4Z0WGS7</accession>
<keyword evidence="6" id="KW-1185">Reference proteome</keyword>